<proteinExistence type="predicted"/>
<reference evidence="1" key="1">
    <citation type="submission" date="2022-08" db="EMBL/GenBank/DDBJ databases">
        <title>Genome Sequence of Lecanicillium fungicola.</title>
        <authorList>
            <person name="Buettner E."/>
        </authorList>
    </citation>
    <scope>NUCLEOTIDE SEQUENCE</scope>
    <source>
        <strain evidence="1">Babe33</strain>
    </source>
</reference>
<gene>
    <name evidence="1" type="ORF">NQ176_g4079</name>
</gene>
<protein>
    <submittedName>
        <fullName evidence="1">Uncharacterized protein</fullName>
    </submittedName>
</protein>
<sequence>MSCPTGSDKLVGPRVHASCRPFDFTLRFEDLFFSCVPATVFIALSIVQLISIWQKRPKVLHQSKALLGSKLCTLIALLTIQLVFVALRQRSVTLITGLSLAGDVLTSAATAVAIVLSFVTHQRSARPSTILALYLSGTTLVGIAQVRTIWLVSGSGLISGMITSSLALKVIALFLESVARVDGNVMGRKVSIEPSLGLWSRATFSWLATTFRVGYAKVITAADLPKLDPKLESRLLREQLWSAWSHYEKKSQYSLLKACFRAFLLSFLSTVIPRLFVSAFTFAQPFLITVTLRYITDKQHSENVGKGLIGAWTLVYIGIANLRFTTRIRGGLVSIISQCTLDTRPVDMGDVTAVSLMSADVPRIADGMQMFNEIWASLLDVAIACWLLERQLSLAFLAPVLLILVFIAATSRVAASASPYQRQWIEKVQERLRFTSTVIGDMKSVKLLGISNVVSGIIRTMRLDEIRTSRAFRKIIVATILLSLTPINLAPVVTFAVYVVISVYWKDSTLLTAQAFTSVALVSLLTTPVIVFIQTLPNVLQMKGSFDRIQEYCCYSITNAHQHSPAAAGTKPTAQFTVDEVADTATDTREEKATASKGKIQSLTGKSFAWSHGASPFLKDAGVTIQLGGINVVTGPTAGGKSALLQSLLGEMVEAPCSPSQRLARTMAYCTQNPWLENCTIRESVLGVSKHDKALYEKVLWACGLRDDINQLAKKDETVVGSRGLNLSGGQKHRIALARAAYSREKVVVLDDVFSSLDQATSAKVWARLIGSTGLLRQNGSTIIMATTSPFHIANADNIIVVEEGRISEMGSLASLLRNGGYVSSLELELKGLTGSTVAVEQYEHAESSEDSTPALLPDASPEVNEMNKLQNARRKEGDLSVYKYYLSGAGYFLVGLHVLTMIVWIFGTEFSTIWVKWWTAASEDKANDRVGMYLGVYAALGVISTIGACLAAWTAIVSIISKSSVKLHSDLLQAVLGAPLQLFSTTDSGEILNRFGQDMELIDMELPSIMVNFSSTAFSCFARLIIIAVFSKYLGIGIPIMGVVLFLLQRFYLQTSRQIRLLSIEAKAPLYSSLTAVTEGLVTIRAFGWQRLYQERYELLIDASQQPAYIMSCVQSALGFVLELSTAMLAVSLVAVTITLSESFNAGSVGVALVMVVGFSEILTRLITSWTKMETTVGAAARVRSFTMETASEDSRMPRTVPASWPATGNVKVQNLTASYSSGSEQVLRNVSISITAGQHIAICGRSGSGKSSFVLGLLKMIEVDPSSKVCIDGVNVSTLAPSELRARLNVVPQDLFFIAGSLRLNLDSFSIATDETIENALRRVQLLQVVQDKGGLDAEMDAKMWSAGQKQLLCFARALVRDCKLLILDEATSNTDASTDAIIHDIINSDLVGCTVISIMHRLDHILSFDKVAVFANGELVEFDEPSHLLQQVTSRFTELYNASKTEQRRPAERGIAS</sequence>
<accession>A0ACC1NGD6</accession>
<dbReference type="Proteomes" id="UP001143910">
    <property type="component" value="Unassembled WGS sequence"/>
</dbReference>
<dbReference type="EMBL" id="JANJQO010000421">
    <property type="protein sequence ID" value="KAJ2977957.1"/>
    <property type="molecule type" value="Genomic_DNA"/>
</dbReference>
<organism evidence="1 2">
    <name type="scientific">Zarea fungicola</name>
    <dbReference type="NCBI Taxonomy" id="93591"/>
    <lineage>
        <taxon>Eukaryota</taxon>
        <taxon>Fungi</taxon>
        <taxon>Dikarya</taxon>
        <taxon>Ascomycota</taxon>
        <taxon>Pezizomycotina</taxon>
        <taxon>Sordariomycetes</taxon>
        <taxon>Hypocreomycetidae</taxon>
        <taxon>Hypocreales</taxon>
        <taxon>Cordycipitaceae</taxon>
        <taxon>Zarea</taxon>
    </lineage>
</organism>
<keyword evidence="2" id="KW-1185">Reference proteome</keyword>
<evidence type="ECO:0000313" key="2">
    <source>
        <dbReference type="Proteomes" id="UP001143910"/>
    </source>
</evidence>
<evidence type="ECO:0000313" key="1">
    <source>
        <dbReference type="EMBL" id="KAJ2977957.1"/>
    </source>
</evidence>
<comment type="caution">
    <text evidence="1">The sequence shown here is derived from an EMBL/GenBank/DDBJ whole genome shotgun (WGS) entry which is preliminary data.</text>
</comment>
<name>A0ACC1NGD6_9HYPO</name>